<feature type="non-terminal residue" evidence="3">
    <location>
        <position position="1"/>
    </location>
</feature>
<comment type="caution">
    <text evidence="3">The sequence shown here is derived from an EMBL/GenBank/DDBJ whole genome shotgun (WGS) entry which is preliminary data.</text>
</comment>
<dbReference type="PROSITE" id="PS01159">
    <property type="entry name" value="WW_DOMAIN_1"/>
    <property type="match status" value="1"/>
</dbReference>
<dbReference type="PANTHER" id="PTHR21715">
    <property type="entry name" value="RH04127P"/>
    <property type="match status" value="1"/>
</dbReference>
<dbReference type="PANTHER" id="PTHR21715:SF0">
    <property type="entry name" value="RH04127P"/>
    <property type="match status" value="1"/>
</dbReference>
<organism evidence="3 4">
    <name type="scientific">Ardeotis kori</name>
    <dbReference type="NCBI Taxonomy" id="89386"/>
    <lineage>
        <taxon>Eukaryota</taxon>
        <taxon>Metazoa</taxon>
        <taxon>Chordata</taxon>
        <taxon>Craniata</taxon>
        <taxon>Vertebrata</taxon>
        <taxon>Euteleostomi</taxon>
        <taxon>Archelosauria</taxon>
        <taxon>Archosauria</taxon>
        <taxon>Dinosauria</taxon>
        <taxon>Saurischia</taxon>
        <taxon>Theropoda</taxon>
        <taxon>Coelurosauria</taxon>
        <taxon>Aves</taxon>
        <taxon>Neognathae</taxon>
        <taxon>Neoaves</taxon>
        <taxon>Otidimorphae</taxon>
        <taxon>Otidiformes</taxon>
        <taxon>Otididae</taxon>
        <taxon>Ardeotis</taxon>
    </lineage>
</organism>
<accession>A0A7K8LBJ2</accession>
<protein>
    <submittedName>
        <fullName evidence="3">CE164 protein</fullName>
    </submittedName>
</protein>
<feature type="non-terminal residue" evidence="3">
    <location>
        <position position="94"/>
    </location>
</feature>
<evidence type="ECO:0000256" key="1">
    <source>
        <dbReference type="SAM" id="MobiDB-lite"/>
    </source>
</evidence>
<dbReference type="InterPro" id="IPR001202">
    <property type="entry name" value="WW_dom"/>
</dbReference>
<name>A0A7K8LBJ2_9AVES</name>
<dbReference type="PROSITE" id="PS50020">
    <property type="entry name" value="WW_DOMAIN_2"/>
    <property type="match status" value="1"/>
</dbReference>
<proteinExistence type="predicted"/>
<dbReference type="Pfam" id="PF00397">
    <property type="entry name" value="WW"/>
    <property type="match status" value="1"/>
</dbReference>
<sequence>FAQEIGIDPKKEPELMWLAEEAIMAPLPAEWKPCKDTTTGDIYYFNFATGLSTWDHPCDDPYRQLVIREQEKLLAHGSSKKKKKKDKKDKKEKQ</sequence>
<dbReference type="AlphaFoldDB" id="A0A7K8LBJ2"/>
<dbReference type="Proteomes" id="UP000560386">
    <property type="component" value="Unassembled WGS sequence"/>
</dbReference>
<reference evidence="3 4" key="1">
    <citation type="submission" date="2019-09" db="EMBL/GenBank/DDBJ databases">
        <title>Bird 10,000 Genomes (B10K) Project - Family phase.</title>
        <authorList>
            <person name="Zhang G."/>
        </authorList>
    </citation>
    <scope>NUCLEOTIDE SEQUENCE [LARGE SCALE GENOMIC DNA]</scope>
    <source>
        <strain evidence="3">B10K-CU-031-01</strain>
        <tissue evidence="3">Muscle</tissue>
    </source>
</reference>
<gene>
    <name evidence="3" type="primary">Cep164</name>
    <name evidence="3" type="ORF">ARDKOR_R05390</name>
</gene>
<feature type="region of interest" description="Disordered" evidence="1">
    <location>
        <begin position="73"/>
        <end position="94"/>
    </location>
</feature>
<dbReference type="CDD" id="cd00201">
    <property type="entry name" value="WW"/>
    <property type="match status" value="1"/>
</dbReference>
<evidence type="ECO:0000313" key="4">
    <source>
        <dbReference type="Proteomes" id="UP000560386"/>
    </source>
</evidence>
<dbReference type="SMART" id="SM00456">
    <property type="entry name" value="WW"/>
    <property type="match status" value="1"/>
</dbReference>
<dbReference type="InterPro" id="IPR053233">
    <property type="entry name" value="ABRA-related"/>
</dbReference>
<evidence type="ECO:0000313" key="3">
    <source>
        <dbReference type="EMBL" id="NXE26600.1"/>
    </source>
</evidence>
<dbReference type="InterPro" id="IPR036020">
    <property type="entry name" value="WW_dom_sf"/>
</dbReference>
<feature type="domain" description="WW" evidence="2">
    <location>
        <begin position="25"/>
        <end position="59"/>
    </location>
</feature>
<evidence type="ECO:0000259" key="2">
    <source>
        <dbReference type="PROSITE" id="PS50020"/>
    </source>
</evidence>
<dbReference type="EMBL" id="VWPR01001183">
    <property type="protein sequence ID" value="NXE26600.1"/>
    <property type="molecule type" value="Genomic_DNA"/>
</dbReference>
<feature type="compositionally biased region" description="Basic residues" evidence="1">
    <location>
        <begin position="78"/>
        <end position="88"/>
    </location>
</feature>
<keyword evidence="4" id="KW-1185">Reference proteome</keyword>
<dbReference type="Gene3D" id="3.30.1470.10">
    <property type="entry name" value="Photosystem I PsaD, reaction center subunit II"/>
    <property type="match status" value="1"/>
</dbReference>
<dbReference type="SUPFAM" id="SSF51045">
    <property type="entry name" value="WW domain"/>
    <property type="match status" value="1"/>
</dbReference>